<sequence>MSVPNPNLAASVRPEASASNAPDRPRPKGPSAKRKRIIQQTIVTEPLSPLVSPNTMNGFNTASGSGSSCHVPPSEVAKTSSRTRTRQSAAATSSGTHGTSSYSSDVVPLTVAAKDRKEKFAVTQRTLEVAGKIAELGEVQRIKCFACAEAEVKRVLALEEFMEDQARGYEPDITVDEKDKLFSPIVCFYYDPGKLGIIKGVRMTNNNYGRCSNCMTEGRGCWWPTESLAPGLQAATAMAAINGATAGSSASGALDDSSKRSSRRSKSQQAQETLKPRKATAKRKPVITAAPGSMMAIESEPMIRPIPHASSSFQRQQSPITSRPASPAGSPVHSIAQPILPVPRSPPCGMNSQDTQPNPYHFNPALDPQPEKHLQELQQSGALSDAQAVEPEAEPNSEDDETHKALAAALMFMQNQALREEYGDMGYPENEAIQDGEIGLMDGADSGVDFGLDANEQANPGGNERGYHGLSENEQENAIQVASAQEDIAPANEAPSQEENAKPSVSSPHPQISMRESSPARISDPSSVTATVEQQPPMEEDHQTTPLIQPGERGRAQESVENRNNDHAKEPVVDGAEELVVDSARSTKAQQPAEAPPDAQLTSHVRADAEDEEDHHQALSTENALKEQYSFLFAPGVDGMDVVQEATVVLGGAQHSDLTEEAAMNNGGVFEADAEEMAAVHGEATDTIAEEMAMNDGENCDTAVEDTPMNYEGASENEAGEMVIDEPQNPEPVAEPATEISMNGNEDVVTAAEEQAKHQGKASESAPEDVDMVDSKAFEAAHDNNAIDDGEVHQSFAEDQVDDKQDLVDTVATTSENQKEILEQEYMNGLSVHEGQKKPQESAPESPSSPTAFAVDTYYLDFVPETQRDPVPEEGPATLPVVVSESSEAPPVITVEAMPGALPVTASAALPPVVLVEDGIQVTVNQEVRGGEVEDEVVVLGSTVAAAETRRTGRTRRTRSTRAAAKAIKKSPSTTNKHKGRSYATPNGGHGSTFGIPSEPPEFHLTPKWLEYLPCIPKADIIIQESSVPLKQDNRNLMSLDIPGVNKAFRKCTGCTLRECPCAPLPIEPENRETDHAKYWQNSVLDSAGCLTCRICGVICSFQLDPPIYGDYATLPSPRTLDKMKLLPEDWDNRSALDGFDGEEQVDENGHDQSAVTSAPVASCDSAHASRYRQVKDEEEAASSARNATSVALSA</sequence>
<comment type="caution">
    <text evidence="1">The sequence shown here is derived from an EMBL/GenBank/DDBJ whole genome shotgun (WGS) entry which is preliminary data.</text>
</comment>
<protein>
    <submittedName>
        <fullName evidence="1">Uncharacterized protein</fullName>
    </submittedName>
</protein>
<organism evidence="1 2">
    <name type="scientific">Naganishia cerealis</name>
    <dbReference type="NCBI Taxonomy" id="610337"/>
    <lineage>
        <taxon>Eukaryota</taxon>
        <taxon>Fungi</taxon>
        <taxon>Dikarya</taxon>
        <taxon>Basidiomycota</taxon>
        <taxon>Agaricomycotina</taxon>
        <taxon>Tremellomycetes</taxon>
        <taxon>Filobasidiales</taxon>
        <taxon>Filobasidiaceae</taxon>
        <taxon>Naganishia</taxon>
    </lineage>
</organism>
<name>A0ACC2WAW2_9TREE</name>
<accession>A0ACC2WAW2</accession>
<evidence type="ECO:0000313" key="1">
    <source>
        <dbReference type="EMBL" id="KAJ9108543.1"/>
    </source>
</evidence>
<dbReference type="EMBL" id="JASBWR010000019">
    <property type="protein sequence ID" value="KAJ9108543.1"/>
    <property type="molecule type" value="Genomic_DNA"/>
</dbReference>
<keyword evidence="2" id="KW-1185">Reference proteome</keyword>
<gene>
    <name evidence="1" type="ORF">QFC19_002259</name>
</gene>
<reference evidence="1" key="1">
    <citation type="submission" date="2023-04" db="EMBL/GenBank/DDBJ databases">
        <title>Draft Genome sequencing of Naganishia species isolated from polar environments using Oxford Nanopore Technology.</title>
        <authorList>
            <person name="Leo P."/>
            <person name="Venkateswaran K."/>
        </authorList>
    </citation>
    <scope>NUCLEOTIDE SEQUENCE</scope>
    <source>
        <strain evidence="1">MNA-CCFEE 5261</strain>
    </source>
</reference>
<dbReference type="Proteomes" id="UP001241377">
    <property type="component" value="Unassembled WGS sequence"/>
</dbReference>
<proteinExistence type="predicted"/>
<evidence type="ECO:0000313" key="2">
    <source>
        <dbReference type="Proteomes" id="UP001241377"/>
    </source>
</evidence>